<name>A0A3E2DHP2_9ACTN</name>
<comment type="caution">
    <text evidence="2">The sequence shown here is derived from an EMBL/GenBank/DDBJ whole genome shotgun (WGS) entry which is preliminary data.</text>
</comment>
<organism evidence="2 3">
    <name type="scientific">Cutibacterium avidum</name>
    <dbReference type="NCBI Taxonomy" id="33010"/>
    <lineage>
        <taxon>Bacteria</taxon>
        <taxon>Bacillati</taxon>
        <taxon>Actinomycetota</taxon>
        <taxon>Actinomycetes</taxon>
        <taxon>Propionibacteriales</taxon>
        <taxon>Propionibacteriaceae</taxon>
        <taxon>Cutibacterium</taxon>
    </lineage>
</organism>
<proteinExistence type="predicted"/>
<feature type="region of interest" description="Disordered" evidence="1">
    <location>
        <begin position="1"/>
        <end position="33"/>
    </location>
</feature>
<protein>
    <submittedName>
        <fullName evidence="2">Uncharacterized protein</fullName>
    </submittedName>
</protein>
<evidence type="ECO:0000313" key="2">
    <source>
        <dbReference type="EMBL" id="RFT44906.1"/>
    </source>
</evidence>
<evidence type="ECO:0000256" key="1">
    <source>
        <dbReference type="SAM" id="MobiDB-lite"/>
    </source>
</evidence>
<reference evidence="2 3" key="1">
    <citation type="submission" date="2017-07" db="EMBL/GenBank/DDBJ databases">
        <authorList>
            <person name="Sun Z.S."/>
            <person name="Albrecht U."/>
            <person name="Echele G."/>
            <person name="Lee C.C."/>
        </authorList>
    </citation>
    <scope>NUCLEOTIDE SEQUENCE [LARGE SCALE GENOMIC DNA]</scope>
    <source>
        <strain evidence="2 3">P16-029</strain>
    </source>
</reference>
<dbReference type="Proteomes" id="UP000259211">
    <property type="component" value="Unassembled WGS sequence"/>
</dbReference>
<accession>A0A3E2DHP2</accession>
<evidence type="ECO:0000313" key="3">
    <source>
        <dbReference type="Proteomes" id="UP000259211"/>
    </source>
</evidence>
<dbReference type="AlphaFoldDB" id="A0A3E2DHP2"/>
<sequence length="59" mass="6624">MCNGCKGFPTSDSKDIPLLNIPQKERSGSTTEPVMQYHFSVNVPREARPVLWRTPTCSD</sequence>
<gene>
    <name evidence="2" type="ORF">CHT91_05465</name>
</gene>
<dbReference type="EMBL" id="NOWI01000004">
    <property type="protein sequence ID" value="RFT44906.1"/>
    <property type="molecule type" value="Genomic_DNA"/>
</dbReference>